<dbReference type="PANTHER" id="PTHR13980">
    <property type="entry name" value="CDC68 RELATED"/>
    <property type="match status" value="1"/>
</dbReference>
<dbReference type="Pfam" id="PF08512">
    <property type="entry name" value="Rttp106-like_middle"/>
    <property type="match status" value="1"/>
</dbReference>
<keyword evidence="2 10" id="KW-0158">Chromosome</keyword>
<dbReference type="GO" id="GO:0031491">
    <property type="term" value="F:nucleosome binding"/>
    <property type="evidence" value="ECO:0007669"/>
    <property type="project" value="TreeGrafter"/>
</dbReference>
<dbReference type="GO" id="GO:0006260">
    <property type="term" value="P:DNA replication"/>
    <property type="evidence" value="ECO:0007669"/>
    <property type="project" value="UniProtKB-KW"/>
</dbReference>
<dbReference type="InterPro" id="IPR013719">
    <property type="entry name" value="RTT106/SPT16-like_middle_dom"/>
</dbReference>
<evidence type="ECO:0000256" key="2">
    <source>
        <dbReference type="ARBA" id="ARBA00022454"/>
    </source>
</evidence>
<dbReference type="SMART" id="SM01287">
    <property type="entry name" value="Rtt106"/>
    <property type="match status" value="1"/>
</dbReference>
<feature type="compositionally biased region" description="Basic residues" evidence="11">
    <location>
        <begin position="273"/>
        <end position="284"/>
    </location>
</feature>
<dbReference type="AlphaFoldDB" id="A0A4U6VFX5"/>
<dbReference type="InterPro" id="IPR048969">
    <property type="entry name" value="FACT_SPT16_C"/>
</dbReference>
<accession>A0A4U6VFX5</accession>
<keyword evidence="7 10" id="KW-0804">Transcription</keyword>
<dbReference type="Pfam" id="PF24824">
    <property type="entry name" value="PH_SPT16"/>
    <property type="match status" value="1"/>
</dbReference>
<organism evidence="13 14">
    <name type="scientific">Setaria viridis</name>
    <name type="common">Green bristlegrass</name>
    <name type="synonym">Setaria italica subsp. viridis</name>
    <dbReference type="NCBI Taxonomy" id="4556"/>
    <lineage>
        <taxon>Eukaryota</taxon>
        <taxon>Viridiplantae</taxon>
        <taxon>Streptophyta</taxon>
        <taxon>Embryophyta</taxon>
        <taxon>Tracheophyta</taxon>
        <taxon>Spermatophyta</taxon>
        <taxon>Magnoliopsida</taxon>
        <taxon>Liliopsida</taxon>
        <taxon>Poales</taxon>
        <taxon>Poaceae</taxon>
        <taxon>PACMAD clade</taxon>
        <taxon>Panicoideae</taxon>
        <taxon>Panicodae</taxon>
        <taxon>Paniceae</taxon>
        <taxon>Cenchrinae</taxon>
        <taxon>Setaria</taxon>
    </lineage>
</organism>
<dbReference type="EMBL" id="CM016554">
    <property type="protein sequence ID" value="TKW28450.1"/>
    <property type="molecule type" value="Genomic_DNA"/>
</dbReference>
<comment type="similarity">
    <text evidence="1 10">Belongs to the peptidase M24 family. SPT16 subfamily.</text>
</comment>
<protein>
    <recommendedName>
        <fullName evidence="10">FACT complex subunit</fullName>
    </recommendedName>
</protein>
<dbReference type="Gene3D" id="2.30.29.30">
    <property type="entry name" value="Pleckstrin-homology domain (PH domain)/Phosphotyrosine-binding domain (PTB)"/>
    <property type="match status" value="1"/>
</dbReference>
<dbReference type="InterPro" id="IPR040258">
    <property type="entry name" value="Spt16"/>
</dbReference>
<comment type="subunit">
    <text evidence="10">Component of the FACT complex.</text>
</comment>
<keyword evidence="4 10" id="KW-0227">DNA damage</keyword>
<dbReference type="Pfam" id="PF21091">
    <property type="entry name" value="SPT16_C"/>
    <property type="match status" value="1"/>
</dbReference>
<dbReference type="FunFam" id="2.30.29.30:FF:000017">
    <property type="entry name" value="FACT complex subunit SPT16"/>
    <property type="match status" value="1"/>
</dbReference>
<comment type="subcellular location">
    <subcellularLocation>
        <location evidence="10">Nucleus</location>
    </subcellularLocation>
    <subcellularLocation>
        <location evidence="10">Chromosome</location>
    </subcellularLocation>
</comment>
<keyword evidence="6" id="KW-0175">Coiled coil</keyword>
<feature type="region of interest" description="Disordered" evidence="11">
    <location>
        <begin position="177"/>
        <end position="284"/>
    </location>
</feature>
<dbReference type="InterPro" id="IPR056595">
    <property type="entry name" value="Fact-SPT16_PH"/>
</dbReference>
<evidence type="ECO:0000256" key="8">
    <source>
        <dbReference type="ARBA" id="ARBA00023204"/>
    </source>
</evidence>
<evidence type="ECO:0000256" key="10">
    <source>
        <dbReference type="RuleBase" id="RU367052"/>
    </source>
</evidence>
<feature type="domain" description="Histone chaperone RTT106/FACT complex subunit SPT16-like middle" evidence="12">
    <location>
        <begin position="69"/>
        <end position="159"/>
    </location>
</feature>
<gene>
    <name evidence="13" type="ORF">SEVIR_3G323809v2</name>
</gene>
<dbReference type="Gene3D" id="2.30.29.150">
    <property type="match status" value="1"/>
</dbReference>
<dbReference type="Gramene" id="TKW28450">
    <property type="protein sequence ID" value="TKW28450"/>
    <property type="gene ID" value="SEVIR_3G323809v2"/>
</dbReference>
<keyword evidence="8 10" id="KW-0234">DNA repair</keyword>
<feature type="compositionally biased region" description="Basic and acidic residues" evidence="11">
    <location>
        <begin position="248"/>
        <end position="257"/>
    </location>
</feature>
<dbReference type="GO" id="GO:0006281">
    <property type="term" value="P:DNA repair"/>
    <property type="evidence" value="ECO:0007669"/>
    <property type="project" value="UniProtKB-UniRule"/>
</dbReference>
<evidence type="ECO:0000313" key="14">
    <source>
        <dbReference type="Proteomes" id="UP000298652"/>
    </source>
</evidence>
<evidence type="ECO:0000313" key="13">
    <source>
        <dbReference type="EMBL" id="TKW28450.1"/>
    </source>
</evidence>
<comment type="function">
    <text evidence="10">Component of the FACT complex, a general chromatin factor that acts to reorganize nucleosomes. The FACT complex is involved in multiple processes that require DNA as a template such as mRNA elongation, DNA replication and DNA repair. During transcription elongation the FACT complex acts as a histone chaperone that both destabilizes and restores nucleosomal structure. It facilitates the passage of RNA polymerase II and transcription by promoting the dissociation of one histone H2A-H2B dimer from the nucleosome, then subsequently promotes the reestablishment of the nucleosome following the passage of RNA polymerase II.</text>
</comment>
<dbReference type="PANTHER" id="PTHR13980:SF16">
    <property type="entry name" value="FACT COMPLEX SUBUNIT"/>
    <property type="match status" value="1"/>
</dbReference>
<evidence type="ECO:0000256" key="5">
    <source>
        <dbReference type="ARBA" id="ARBA00023015"/>
    </source>
</evidence>
<keyword evidence="14" id="KW-1185">Reference proteome</keyword>
<proteinExistence type="inferred from homology"/>
<evidence type="ECO:0000256" key="9">
    <source>
        <dbReference type="ARBA" id="ARBA00023242"/>
    </source>
</evidence>
<evidence type="ECO:0000259" key="12">
    <source>
        <dbReference type="SMART" id="SM01287"/>
    </source>
</evidence>
<evidence type="ECO:0000256" key="1">
    <source>
        <dbReference type="ARBA" id="ARBA00010779"/>
    </source>
</evidence>
<evidence type="ECO:0000256" key="7">
    <source>
        <dbReference type="ARBA" id="ARBA00023163"/>
    </source>
</evidence>
<name>A0A4U6VFX5_SETVI</name>
<dbReference type="InterPro" id="IPR011993">
    <property type="entry name" value="PH-like_dom_sf"/>
</dbReference>
<feature type="compositionally biased region" description="Acidic residues" evidence="11">
    <location>
        <begin position="200"/>
        <end position="223"/>
    </location>
</feature>
<feature type="compositionally biased region" description="Low complexity" evidence="11">
    <location>
        <begin position="190"/>
        <end position="199"/>
    </location>
</feature>
<reference evidence="13" key="1">
    <citation type="submission" date="2019-03" db="EMBL/GenBank/DDBJ databases">
        <title>WGS assembly of Setaria viridis.</title>
        <authorList>
            <person name="Huang P."/>
            <person name="Jenkins J."/>
            <person name="Grimwood J."/>
            <person name="Barry K."/>
            <person name="Healey A."/>
            <person name="Mamidi S."/>
            <person name="Sreedasyam A."/>
            <person name="Shu S."/>
            <person name="Feldman M."/>
            <person name="Wu J."/>
            <person name="Yu Y."/>
            <person name="Chen C."/>
            <person name="Johnson J."/>
            <person name="Rokhsar D."/>
            <person name="Baxter I."/>
            <person name="Schmutz J."/>
            <person name="Brutnell T."/>
            <person name="Kellogg E."/>
        </authorList>
    </citation>
    <scope>NUCLEOTIDE SEQUENCE [LARGE SCALE GENOMIC DNA]</scope>
</reference>
<dbReference type="GO" id="GO:0035101">
    <property type="term" value="C:FACT complex"/>
    <property type="evidence" value="ECO:0007669"/>
    <property type="project" value="UniProtKB-UniRule"/>
</dbReference>
<evidence type="ECO:0000256" key="6">
    <source>
        <dbReference type="ARBA" id="ARBA00023054"/>
    </source>
</evidence>
<keyword evidence="3 10" id="KW-0235">DNA replication</keyword>
<sequence>MDAVDSIGLKRRSAWDPDEIEEEQRERARRREMNRQFELFVRRVDSIWSKPRFNQLALQFESPLQKLGFNGVHGRTSCFIAPSPSCLVQLIETPFLVTSLREVDIVCLERVVLGQKSFDMVFVFQDYTKDVVRIEVIPMTDLDKIKDWLNDCGLKYYKSKLNLNWRKVLKTMMNDPESETNNRWEFLNPDASDSDSGSSETEDDQYEPSDMETGSESDNEGSDSESVVNSGDDDGGSDEDDGGESWDEMERKARDANAEIGSESDSEDERQQRRVKAKAKSRSS</sequence>
<feature type="compositionally biased region" description="Acidic residues" evidence="11">
    <location>
        <begin position="231"/>
        <end position="247"/>
    </location>
</feature>
<dbReference type="GO" id="GO:0006368">
    <property type="term" value="P:transcription elongation by RNA polymerase II"/>
    <property type="evidence" value="ECO:0007669"/>
    <property type="project" value="TreeGrafter"/>
</dbReference>
<keyword evidence="5 10" id="KW-0805">Transcription regulation</keyword>
<evidence type="ECO:0000256" key="4">
    <source>
        <dbReference type="ARBA" id="ARBA00022763"/>
    </source>
</evidence>
<evidence type="ECO:0000256" key="11">
    <source>
        <dbReference type="SAM" id="MobiDB-lite"/>
    </source>
</evidence>
<dbReference type="Proteomes" id="UP000298652">
    <property type="component" value="Chromosome 3"/>
</dbReference>
<keyword evidence="9 10" id="KW-0539">Nucleus</keyword>
<evidence type="ECO:0000256" key="3">
    <source>
        <dbReference type="ARBA" id="ARBA00022705"/>
    </source>
</evidence>